<dbReference type="InterPro" id="IPR043504">
    <property type="entry name" value="Peptidase_S1_PA_chymotrypsin"/>
</dbReference>
<keyword evidence="5" id="KW-1185">Reference proteome</keyword>
<dbReference type="PROSITE" id="PS50240">
    <property type="entry name" value="TRYPSIN_DOM"/>
    <property type="match status" value="1"/>
</dbReference>
<evidence type="ECO:0000259" key="3">
    <source>
        <dbReference type="PROSITE" id="PS50240"/>
    </source>
</evidence>
<feature type="non-terminal residue" evidence="4">
    <location>
        <position position="255"/>
    </location>
</feature>
<gene>
    <name evidence="4" type="ORF">MNOR_LOCUS36353</name>
</gene>
<dbReference type="Pfam" id="PF00089">
    <property type="entry name" value="Trypsin"/>
    <property type="match status" value="1"/>
</dbReference>
<dbReference type="InterPro" id="IPR001254">
    <property type="entry name" value="Trypsin_dom"/>
</dbReference>
<feature type="region of interest" description="Disordered" evidence="2">
    <location>
        <begin position="1"/>
        <end position="32"/>
    </location>
</feature>
<evidence type="ECO:0000256" key="2">
    <source>
        <dbReference type="SAM" id="MobiDB-lite"/>
    </source>
</evidence>
<evidence type="ECO:0000313" key="5">
    <source>
        <dbReference type="Proteomes" id="UP001497623"/>
    </source>
</evidence>
<dbReference type="InterPro" id="IPR001314">
    <property type="entry name" value="Peptidase_S1A"/>
</dbReference>
<dbReference type="PRINTS" id="PR00722">
    <property type="entry name" value="CHYMOTRYPSIN"/>
</dbReference>
<reference evidence="4 5" key="1">
    <citation type="submission" date="2024-05" db="EMBL/GenBank/DDBJ databases">
        <authorList>
            <person name="Wallberg A."/>
        </authorList>
    </citation>
    <scope>NUCLEOTIDE SEQUENCE [LARGE SCALE GENOMIC DNA]</scope>
</reference>
<dbReference type="AlphaFoldDB" id="A0AAV2SG96"/>
<evidence type="ECO:0000313" key="4">
    <source>
        <dbReference type="EMBL" id="CAL4189002.1"/>
    </source>
</evidence>
<dbReference type="PROSITE" id="PS00134">
    <property type="entry name" value="TRYPSIN_HIS"/>
    <property type="match status" value="1"/>
</dbReference>
<dbReference type="InterPro" id="IPR018114">
    <property type="entry name" value="TRYPSIN_HIS"/>
</dbReference>
<keyword evidence="1" id="KW-1015">Disulfide bond</keyword>
<sequence>MAVLTVDSRGFKSGHKEHKLDNPTLGPDSPRPHYKLKKILPDGLNLVKQTGVLKAAQVMVHYGPRDQELPEVAHQTEKGHLNMSNFQRSDLERSPHDREGVEKSRTCGIVNRGTKIVGGIATKENEYPWQVALTLHCRSDVYCGGSLINYRWVLTAAHCTVKCSSQVLLGNHDTTKTESVELRCNLKRVINHPNYNEGTSPKYDNDFALLELPGPLNLEAVAPRIRPVCLPSATNPSQYEDVDVVVTGWGGLYSG</sequence>
<dbReference type="GO" id="GO:0006508">
    <property type="term" value="P:proteolysis"/>
    <property type="evidence" value="ECO:0007669"/>
    <property type="project" value="InterPro"/>
</dbReference>
<proteinExistence type="predicted"/>
<evidence type="ECO:0000256" key="1">
    <source>
        <dbReference type="ARBA" id="ARBA00023157"/>
    </source>
</evidence>
<accession>A0AAV2SG96</accession>
<dbReference type="CDD" id="cd00190">
    <property type="entry name" value="Tryp_SPc"/>
    <property type="match status" value="1"/>
</dbReference>
<dbReference type="EMBL" id="CAXKWB010065700">
    <property type="protein sequence ID" value="CAL4189002.1"/>
    <property type="molecule type" value="Genomic_DNA"/>
</dbReference>
<dbReference type="PANTHER" id="PTHR24252:SF10">
    <property type="entry name" value="SERINE PROTEASE 56"/>
    <property type="match status" value="1"/>
</dbReference>
<dbReference type="GO" id="GO:0004252">
    <property type="term" value="F:serine-type endopeptidase activity"/>
    <property type="evidence" value="ECO:0007669"/>
    <property type="project" value="InterPro"/>
</dbReference>
<dbReference type="Proteomes" id="UP001497623">
    <property type="component" value="Unassembled WGS sequence"/>
</dbReference>
<dbReference type="PANTHER" id="PTHR24252">
    <property type="entry name" value="ACROSIN-RELATED"/>
    <property type="match status" value="1"/>
</dbReference>
<comment type="caution">
    <text evidence="4">The sequence shown here is derived from an EMBL/GenBank/DDBJ whole genome shotgun (WGS) entry which is preliminary data.</text>
</comment>
<dbReference type="Gene3D" id="2.40.10.10">
    <property type="entry name" value="Trypsin-like serine proteases"/>
    <property type="match status" value="2"/>
</dbReference>
<organism evidence="4 5">
    <name type="scientific">Meganyctiphanes norvegica</name>
    <name type="common">Northern krill</name>
    <name type="synonym">Thysanopoda norvegica</name>
    <dbReference type="NCBI Taxonomy" id="48144"/>
    <lineage>
        <taxon>Eukaryota</taxon>
        <taxon>Metazoa</taxon>
        <taxon>Ecdysozoa</taxon>
        <taxon>Arthropoda</taxon>
        <taxon>Crustacea</taxon>
        <taxon>Multicrustacea</taxon>
        <taxon>Malacostraca</taxon>
        <taxon>Eumalacostraca</taxon>
        <taxon>Eucarida</taxon>
        <taxon>Euphausiacea</taxon>
        <taxon>Euphausiidae</taxon>
        <taxon>Meganyctiphanes</taxon>
    </lineage>
</organism>
<dbReference type="InterPro" id="IPR009003">
    <property type="entry name" value="Peptidase_S1_PA"/>
</dbReference>
<dbReference type="SMART" id="SM00020">
    <property type="entry name" value="Tryp_SPc"/>
    <property type="match status" value="1"/>
</dbReference>
<name>A0AAV2SG96_MEGNR</name>
<dbReference type="SUPFAM" id="SSF50494">
    <property type="entry name" value="Trypsin-like serine proteases"/>
    <property type="match status" value="1"/>
</dbReference>
<dbReference type="FunFam" id="2.40.10.10:FF:000166">
    <property type="entry name" value="Trypsin"/>
    <property type="match status" value="1"/>
</dbReference>
<protein>
    <recommendedName>
        <fullName evidence="3">Peptidase S1 domain-containing protein</fullName>
    </recommendedName>
</protein>
<feature type="domain" description="Peptidase S1" evidence="3">
    <location>
        <begin position="116"/>
        <end position="255"/>
    </location>
</feature>